<evidence type="ECO:0000259" key="14">
    <source>
        <dbReference type="Pfam" id="PF19272"/>
    </source>
</evidence>
<feature type="binding site" evidence="10">
    <location>
        <position position="402"/>
    </location>
    <ligand>
        <name>Zn(2+)</name>
        <dbReference type="ChEBI" id="CHEBI:29105"/>
        <label>2</label>
    </ligand>
</feature>
<feature type="binding site" evidence="10">
    <location>
        <position position="217"/>
    </location>
    <ligand>
        <name>Zn(2+)</name>
        <dbReference type="ChEBI" id="CHEBI:29105"/>
        <label>2</label>
    </ligand>
</feature>
<dbReference type="GO" id="GO:0016798">
    <property type="term" value="F:hydrolase activity, acting on glycosyl bonds"/>
    <property type="evidence" value="ECO:0007669"/>
    <property type="project" value="UniProtKB-KW"/>
</dbReference>
<dbReference type="InterPro" id="IPR029052">
    <property type="entry name" value="Metallo-depent_PP-like"/>
</dbReference>
<comment type="cofactor">
    <cofactor evidence="10">
        <name>Zn(2+)</name>
        <dbReference type="ChEBI" id="CHEBI:29105"/>
    </cofactor>
    <text evidence="10">Binds 2 Zn(2+) ions per subunit.</text>
</comment>
<keyword evidence="9" id="KW-0326">Glycosidase</keyword>
<feature type="disulfide bond" evidence="11">
    <location>
        <begin position="63"/>
        <end position="74"/>
    </location>
</feature>
<dbReference type="GO" id="GO:0005615">
    <property type="term" value="C:extracellular space"/>
    <property type="evidence" value="ECO:0007669"/>
    <property type="project" value="TreeGrafter"/>
</dbReference>
<comment type="subcellular location">
    <subcellularLocation>
        <location evidence="1">Secreted</location>
    </subcellularLocation>
</comment>
<evidence type="ECO:0000256" key="4">
    <source>
        <dbReference type="ARBA" id="ARBA00022723"/>
    </source>
</evidence>
<dbReference type="Proteomes" id="UP001362999">
    <property type="component" value="Unassembled WGS sequence"/>
</dbReference>
<evidence type="ECO:0000256" key="11">
    <source>
        <dbReference type="PIRSR" id="PIRSR000948-2"/>
    </source>
</evidence>
<comment type="similarity">
    <text evidence="2 9">Belongs to the acid sphingomyelinase family.</text>
</comment>
<keyword evidence="8" id="KW-0325">Glycoprotein</keyword>
<keyword evidence="6 9" id="KW-0378">Hydrolase</keyword>
<dbReference type="InterPro" id="IPR045473">
    <property type="entry name" value="ASM_C"/>
</dbReference>
<feature type="disulfide bond" evidence="11">
    <location>
        <begin position="169"/>
        <end position="191"/>
    </location>
</feature>
<dbReference type="InterPro" id="IPR004843">
    <property type="entry name" value="Calcineurin-like_PHP"/>
</dbReference>
<dbReference type="Gene3D" id="3.60.21.10">
    <property type="match status" value="1"/>
</dbReference>
<sequence length="635" mass="70069">MHSLLPWILLPGLTYAVNLKPIDLVQGFKNAVDCDSCHALLVPLKALAELGDSAFVQTLSATCQVLKLEDEDVCVGAIGEQGPILSHVLRNISPFGKTATKLCEGTFGLCQAPAVNTFTIPLSPPGPAAKSPPKSTGRPTFKVVHFSDVHIDRQYVAGSDANCKKPICCRNFADEAKPPREPAGRFGNRNCDSPGGLAKSLLQEIASHLTWSIFTGDVVEAAVWDVNRSEVTSDIGLFNEEIARALKAPVFPAIGNHDSAPVNNFPLDDATASFDAQWVFDLAGKEWTHWTNSTASTQVTHFSGSYSIIAPGTNLRIISINTVYWYKQNFWLYDSDSPVHDPRGILEFLANELQAAEDAGQRAWIIGHMPPGSQDAFSDQSNYYDQIIQRYHKTVAGQFFGHTHYDEFEIAYSDYENRAIDTVISVAWIAPALTPRSGNPALKVYDVDPDTYEIMDSKVYFSNMDDPEYQIKPEWKLYYSARDEYGPLVNLGPTAPLDARFWHAVTEAMEKNETAFQRYNEFMTRGAHVRTCDAGCKKSAICQMRAARAENNCHVARPGLTFGDTERQDGIQTKPMNTPTAPAHPQSQCEGAGMGYLLSQLAGKVAREPKLEERMSRLLSQLETTIPGPRVVDEL</sequence>
<feature type="disulfide bond" evidence="11">
    <location>
        <begin position="532"/>
        <end position="536"/>
    </location>
</feature>
<keyword evidence="3" id="KW-0964">Secreted</keyword>
<dbReference type="GO" id="GO:0004767">
    <property type="term" value="F:sphingomyelin phosphodiesterase activity"/>
    <property type="evidence" value="ECO:0007669"/>
    <property type="project" value="UniProtKB-UniRule"/>
</dbReference>
<evidence type="ECO:0000313" key="16">
    <source>
        <dbReference type="Proteomes" id="UP001362999"/>
    </source>
</evidence>
<organism evidence="15 16">
    <name type="scientific">Favolaschia claudopus</name>
    <dbReference type="NCBI Taxonomy" id="2862362"/>
    <lineage>
        <taxon>Eukaryota</taxon>
        <taxon>Fungi</taxon>
        <taxon>Dikarya</taxon>
        <taxon>Basidiomycota</taxon>
        <taxon>Agaricomycotina</taxon>
        <taxon>Agaricomycetes</taxon>
        <taxon>Agaricomycetidae</taxon>
        <taxon>Agaricales</taxon>
        <taxon>Marasmiineae</taxon>
        <taxon>Mycenaceae</taxon>
        <taxon>Favolaschia</taxon>
    </lineage>
</organism>
<reference evidence="15 16" key="1">
    <citation type="journal article" date="2024" name="J Genomics">
        <title>Draft genome sequencing and assembly of Favolaschia claudopus CIRM-BRFM 2984 isolated from oak limbs.</title>
        <authorList>
            <person name="Navarro D."/>
            <person name="Drula E."/>
            <person name="Chaduli D."/>
            <person name="Cazenave R."/>
            <person name="Ahrendt S."/>
            <person name="Wang J."/>
            <person name="Lipzen A."/>
            <person name="Daum C."/>
            <person name="Barry K."/>
            <person name="Grigoriev I.V."/>
            <person name="Favel A."/>
            <person name="Rosso M.N."/>
            <person name="Martin F."/>
        </authorList>
    </citation>
    <scope>NUCLEOTIDE SEQUENCE [LARGE SCALE GENOMIC DNA]</scope>
    <source>
        <strain evidence="15 16">CIRM-BRFM 2984</strain>
    </source>
</reference>
<dbReference type="EMBL" id="JAWWNJ010000016">
    <property type="protein sequence ID" value="KAK7039634.1"/>
    <property type="molecule type" value="Genomic_DNA"/>
</dbReference>
<dbReference type="InterPro" id="IPR041805">
    <property type="entry name" value="ASMase/PPN1_MPP"/>
</dbReference>
<comment type="caution">
    <text evidence="15">The sequence shown here is derived from an EMBL/GenBank/DDBJ whole genome shotgun (WGS) entry which is preliminary data.</text>
</comment>
<feature type="binding site" evidence="10">
    <location>
        <position position="148"/>
    </location>
    <ligand>
        <name>Zn(2+)</name>
        <dbReference type="ChEBI" id="CHEBI:29105"/>
        <label>1</label>
    </ligand>
</feature>
<evidence type="ECO:0000256" key="7">
    <source>
        <dbReference type="ARBA" id="ARBA00022833"/>
    </source>
</evidence>
<dbReference type="GO" id="GO:0006685">
    <property type="term" value="P:sphingomyelin catabolic process"/>
    <property type="evidence" value="ECO:0007669"/>
    <property type="project" value="UniProtKB-UniRule"/>
</dbReference>
<evidence type="ECO:0000256" key="12">
    <source>
        <dbReference type="SAM" id="SignalP"/>
    </source>
</evidence>
<gene>
    <name evidence="15" type="ORF">R3P38DRAFT_2695664</name>
</gene>
<name>A0AAW0CM68_9AGAR</name>
<feature type="chain" id="PRO_5043967848" description="Sphingomyelin phosphodiesterase" evidence="12">
    <location>
        <begin position="17"/>
        <end position="635"/>
    </location>
</feature>
<evidence type="ECO:0000256" key="1">
    <source>
        <dbReference type="ARBA" id="ARBA00004613"/>
    </source>
</evidence>
<dbReference type="GO" id="GO:0046872">
    <property type="term" value="F:metal ion binding"/>
    <property type="evidence" value="ECO:0007669"/>
    <property type="project" value="UniProtKB-KW"/>
</dbReference>
<dbReference type="CDD" id="cd00842">
    <property type="entry name" value="MPP_ASMase"/>
    <property type="match status" value="1"/>
</dbReference>
<dbReference type="Pfam" id="PF00149">
    <property type="entry name" value="Metallophos"/>
    <property type="match status" value="1"/>
</dbReference>
<keyword evidence="7 10" id="KW-0862">Zinc</keyword>
<protein>
    <recommendedName>
        <fullName evidence="9">Sphingomyelin phosphodiesterase</fullName>
    </recommendedName>
</protein>
<keyword evidence="4 10" id="KW-0479">Metal-binding</keyword>
<evidence type="ECO:0000256" key="10">
    <source>
        <dbReference type="PIRSR" id="PIRSR000948-1"/>
    </source>
</evidence>
<feature type="binding site" evidence="10">
    <location>
        <position position="150"/>
    </location>
    <ligand>
        <name>Zn(2+)</name>
        <dbReference type="ChEBI" id="CHEBI:29105"/>
        <label>1</label>
    </ligand>
</feature>
<evidence type="ECO:0000256" key="8">
    <source>
        <dbReference type="ARBA" id="ARBA00023180"/>
    </source>
</evidence>
<feature type="domain" description="Calcineurin-like phosphoesterase" evidence="13">
    <location>
        <begin position="141"/>
        <end position="405"/>
    </location>
</feature>
<feature type="signal peptide" evidence="12">
    <location>
        <begin position="1"/>
        <end position="16"/>
    </location>
</feature>
<keyword evidence="5 12" id="KW-0732">Signal</keyword>
<dbReference type="AlphaFoldDB" id="A0AAW0CM68"/>
<evidence type="ECO:0000256" key="6">
    <source>
        <dbReference type="ARBA" id="ARBA00022801"/>
    </source>
</evidence>
<accession>A0AAW0CM68</accession>
<comment type="function">
    <text evidence="9">Converts sphingomyelin to ceramide.</text>
</comment>
<feature type="binding site" evidence="10">
    <location>
        <position position="256"/>
    </location>
    <ligand>
        <name>Zn(2+)</name>
        <dbReference type="ChEBI" id="CHEBI:29105"/>
        <label>2</label>
    </ligand>
</feature>
<evidence type="ECO:0000256" key="9">
    <source>
        <dbReference type="PIRNR" id="PIRNR000948"/>
    </source>
</evidence>
<dbReference type="PANTHER" id="PTHR10340">
    <property type="entry name" value="SPHINGOMYELIN PHOSPHODIESTERASE"/>
    <property type="match status" value="1"/>
</dbReference>
<evidence type="ECO:0000259" key="13">
    <source>
        <dbReference type="Pfam" id="PF00149"/>
    </source>
</evidence>
<proteinExistence type="inferred from homology"/>
<feature type="binding site" evidence="10">
    <location>
        <position position="368"/>
    </location>
    <ligand>
        <name>Zn(2+)</name>
        <dbReference type="ChEBI" id="CHEBI:29105"/>
        <label>2</label>
    </ligand>
</feature>
<dbReference type="InterPro" id="IPR011160">
    <property type="entry name" value="Sphingomy_PDE"/>
</dbReference>
<dbReference type="Pfam" id="PF19272">
    <property type="entry name" value="ASMase_C"/>
    <property type="match status" value="1"/>
</dbReference>
<feature type="disulfide bond" evidence="11">
    <location>
        <begin position="163"/>
        <end position="168"/>
    </location>
</feature>
<dbReference type="PANTHER" id="PTHR10340:SF34">
    <property type="entry name" value="SPHINGOMYELIN PHOSPHODIESTERASE"/>
    <property type="match status" value="1"/>
</dbReference>
<evidence type="ECO:0000313" key="15">
    <source>
        <dbReference type="EMBL" id="KAK7039634.1"/>
    </source>
</evidence>
<dbReference type="PIRSF" id="PIRSF000948">
    <property type="entry name" value="Sphingomy_PDE"/>
    <property type="match status" value="1"/>
</dbReference>
<feature type="domain" description="Sphingomyelin phosphodiesterase C-terminal" evidence="14">
    <location>
        <begin position="432"/>
        <end position="544"/>
    </location>
</feature>
<evidence type="ECO:0000256" key="2">
    <source>
        <dbReference type="ARBA" id="ARBA00008234"/>
    </source>
</evidence>
<dbReference type="GO" id="GO:0016020">
    <property type="term" value="C:membrane"/>
    <property type="evidence" value="ECO:0007669"/>
    <property type="project" value="GOC"/>
</dbReference>
<evidence type="ECO:0000256" key="3">
    <source>
        <dbReference type="ARBA" id="ARBA00022525"/>
    </source>
</evidence>
<evidence type="ECO:0000256" key="5">
    <source>
        <dbReference type="ARBA" id="ARBA00022729"/>
    </source>
</evidence>
<feature type="binding site" evidence="10">
    <location>
        <position position="217"/>
    </location>
    <ligand>
        <name>Zn(2+)</name>
        <dbReference type="ChEBI" id="CHEBI:29105"/>
        <label>1</label>
    </ligand>
</feature>
<feature type="binding site" evidence="10">
    <location>
        <position position="404"/>
    </location>
    <ligand>
        <name>Zn(2+)</name>
        <dbReference type="ChEBI" id="CHEBI:29105"/>
        <label>1</label>
    </ligand>
</feature>
<dbReference type="SUPFAM" id="SSF56300">
    <property type="entry name" value="Metallo-dependent phosphatases"/>
    <property type="match status" value="1"/>
</dbReference>
<keyword evidence="11" id="KW-1015">Disulfide bond</keyword>
<keyword evidence="16" id="KW-1185">Reference proteome</keyword>